<dbReference type="AlphaFoldDB" id="A0A8J7R512"/>
<dbReference type="EMBL" id="JAGIYY010000004">
    <property type="protein sequence ID" value="MBP0439915.1"/>
    <property type="molecule type" value="Genomic_DNA"/>
</dbReference>
<dbReference type="RefSeq" id="WP_209335933.1">
    <property type="nucleotide sequence ID" value="NZ_JAGIYY010000004.1"/>
</dbReference>
<organism evidence="1 2">
    <name type="scientific">Tianweitania sediminis</name>
    <dbReference type="NCBI Taxonomy" id="1502156"/>
    <lineage>
        <taxon>Bacteria</taxon>
        <taxon>Pseudomonadati</taxon>
        <taxon>Pseudomonadota</taxon>
        <taxon>Alphaproteobacteria</taxon>
        <taxon>Hyphomicrobiales</taxon>
        <taxon>Phyllobacteriaceae</taxon>
        <taxon>Tianweitania</taxon>
    </lineage>
</organism>
<comment type="caution">
    <text evidence="1">The sequence shown here is derived from an EMBL/GenBank/DDBJ whole genome shotgun (WGS) entry which is preliminary data.</text>
</comment>
<accession>A0A8J7R512</accession>
<keyword evidence="2" id="KW-1185">Reference proteome</keyword>
<gene>
    <name evidence="1" type="ORF">J5Y06_14750</name>
</gene>
<name>A0A8J7R512_9HYPH</name>
<sequence length="526" mass="57642">MRKGWTPRTSAEEVDELVAVTLRDMQKLGEAEGETVAEVPALVQLLRCAADLITESFREGQTVGCDYESVAALMDRARAEAAIGRLSMKRRLALQLAVTRAAIRCNGLLQLAAADAERRAAADSTVPASEWSDEAIVADWSKTEDTPAPVARAIAVQPALCRPGLVYEVRMGLGTEWREAVPSADGKRWARPDGSWLCYRSGVTEARIREDEVRDVVEALLQDRRDALAAGLTEKDAARRAEWLAGEFAAGYVTDRDSDTWLYIREDLLDLFRHKAKVAHCVVLVRQSDRRVITGATVKSATVRGSRSESLEAVAATTAAAGCVPLPIDSLDIRGLPEGEIWAAFRRPAGDWEQAEYGEINVTNAYVGLFHIPGLAPDDARKGPAEGLSAQAAPAADDHQEEIDKATAAVLRQYRYNASTISGASALAWADADIEREAAAIARGRRMRKAEARRVHTALRRRFNRYMVHVDDSQPLPDGPCEVWMKDSKDWVPACIERRGETWTLPIGRVSREIAEKSVLAVRPAA</sequence>
<proteinExistence type="predicted"/>
<protein>
    <submittedName>
        <fullName evidence="1">Uncharacterized protein</fullName>
    </submittedName>
</protein>
<evidence type="ECO:0000313" key="2">
    <source>
        <dbReference type="Proteomes" id="UP000666240"/>
    </source>
</evidence>
<reference evidence="1" key="1">
    <citation type="submission" date="2021-03" db="EMBL/GenBank/DDBJ databases">
        <title>Genome sequencing and assembly of Tianweitania sediminis.</title>
        <authorList>
            <person name="Chhetri G."/>
        </authorList>
    </citation>
    <scope>NUCLEOTIDE SEQUENCE</scope>
    <source>
        <strain evidence="1">Z8</strain>
    </source>
</reference>
<evidence type="ECO:0000313" key="1">
    <source>
        <dbReference type="EMBL" id="MBP0439915.1"/>
    </source>
</evidence>
<dbReference type="Proteomes" id="UP000666240">
    <property type="component" value="Unassembled WGS sequence"/>
</dbReference>